<evidence type="ECO:0000256" key="2">
    <source>
        <dbReference type="SAM" id="Phobius"/>
    </source>
</evidence>
<keyword evidence="5" id="KW-1185">Reference proteome</keyword>
<evidence type="ECO:0000313" key="4">
    <source>
        <dbReference type="EMBL" id="GGJ20073.1"/>
    </source>
</evidence>
<dbReference type="Proteomes" id="UP000632222">
    <property type="component" value="Unassembled WGS sequence"/>
</dbReference>
<proteinExistence type="predicted"/>
<keyword evidence="2" id="KW-0472">Membrane</keyword>
<gene>
    <name evidence="4" type="ORF">GCM10008938_02780</name>
</gene>
<keyword evidence="2" id="KW-1133">Transmembrane helix</keyword>
<evidence type="ECO:0000313" key="5">
    <source>
        <dbReference type="Proteomes" id="UP000632222"/>
    </source>
</evidence>
<name>A0ABQ2CUA0_9DEIO</name>
<dbReference type="SMART" id="SM01080">
    <property type="entry name" value="CHASE2"/>
    <property type="match status" value="1"/>
</dbReference>
<dbReference type="InterPro" id="IPR007890">
    <property type="entry name" value="CHASE2"/>
</dbReference>
<sequence>MTATGTFAGPGLYHESAATRLDNKPATEVPSVLTRIKRYFTDFWTNHAAQVRDSANSTLFVVLLSAALTVFLAFADGAGKNITLVTLLASSLKNISQQAFDTVNFVQSGVTLPHRDGEKVYLIDLDDQAVQQVAAQQAQKRHCEFKDASKCQANQMLYFNREALASILNNLSRFDEKPEAVFIDLDFSYPDPYSDSRALISALQKVPFPVFLPYQKGRENQDAFVLDGRIQHIRDFPNLCFVNHDLLLDEGDFKIRQLAGPKAGYPSVAEALYQVSRGNQVKAGQHTCNKTGQQAASTPIEISALVYKKLDRNAELQYWDSLEIRKAAEILQHPTDQHLYEPGLVMIGRTDRDNGDNYYTPISPFVKVPTSGVEVHLTSLMNLLNYNHFGKAVSGIYILIFAAITLFILQLAATLLVDSTLKLKNLLGDFLEIVLVWLLLLIPAAAIMHYQGYFLDYTLPLVALYLLRTFMKLHNPETAAPTSADSTSDGTSTSDSTSVSTSGSPENSGSSSTEEVQT</sequence>
<reference evidence="5" key="1">
    <citation type="journal article" date="2019" name="Int. J. Syst. Evol. Microbiol.">
        <title>The Global Catalogue of Microorganisms (GCM) 10K type strain sequencing project: providing services to taxonomists for standard genome sequencing and annotation.</title>
        <authorList>
            <consortium name="The Broad Institute Genomics Platform"/>
            <consortium name="The Broad Institute Genome Sequencing Center for Infectious Disease"/>
            <person name="Wu L."/>
            <person name="Ma J."/>
        </authorList>
    </citation>
    <scope>NUCLEOTIDE SEQUENCE [LARGE SCALE GENOMIC DNA]</scope>
    <source>
        <strain evidence="5">JCM 14370</strain>
    </source>
</reference>
<feature type="transmembrane region" description="Helical" evidence="2">
    <location>
        <begin position="396"/>
        <end position="417"/>
    </location>
</feature>
<keyword evidence="2" id="KW-0812">Transmembrane</keyword>
<dbReference type="Pfam" id="PF05226">
    <property type="entry name" value="CHASE2"/>
    <property type="match status" value="1"/>
</dbReference>
<evidence type="ECO:0000256" key="1">
    <source>
        <dbReference type="SAM" id="MobiDB-lite"/>
    </source>
</evidence>
<protein>
    <recommendedName>
        <fullName evidence="3">CHASE2 domain-containing protein</fullName>
    </recommendedName>
</protein>
<feature type="domain" description="CHASE2" evidence="3">
    <location>
        <begin position="92"/>
        <end position="410"/>
    </location>
</feature>
<feature type="transmembrane region" description="Helical" evidence="2">
    <location>
        <begin position="429"/>
        <end position="448"/>
    </location>
</feature>
<feature type="region of interest" description="Disordered" evidence="1">
    <location>
        <begin position="477"/>
        <end position="518"/>
    </location>
</feature>
<accession>A0ABQ2CUA0</accession>
<evidence type="ECO:0000259" key="3">
    <source>
        <dbReference type="SMART" id="SM01080"/>
    </source>
</evidence>
<dbReference type="EMBL" id="BMOD01000001">
    <property type="protein sequence ID" value="GGJ20073.1"/>
    <property type="molecule type" value="Genomic_DNA"/>
</dbReference>
<comment type="caution">
    <text evidence="4">The sequence shown here is derived from an EMBL/GenBank/DDBJ whole genome shotgun (WGS) entry which is preliminary data.</text>
</comment>
<organism evidence="4 5">
    <name type="scientific">Deinococcus roseus</name>
    <dbReference type="NCBI Taxonomy" id="392414"/>
    <lineage>
        <taxon>Bacteria</taxon>
        <taxon>Thermotogati</taxon>
        <taxon>Deinococcota</taxon>
        <taxon>Deinococci</taxon>
        <taxon>Deinococcales</taxon>
        <taxon>Deinococcaceae</taxon>
        <taxon>Deinococcus</taxon>
    </lineage>
</organism>